<comment type="caution">
    <text evidence="8">The sequence shown here is derived from an EMBL/GenBank/DDBJ whole genome shotgun (WGS) entry which is preliminary data.</text>
</comment>
<keyword evidence="6 7" id="KW-0472">Membrane</keyword>
<name>A0A0J8G6Y1_9LIST</name>
<dbReference type="OrthoDB" id="9787430at2"/>
<evidence type="ECO:0000256" key="5">
    <source>
        <dbReference type="ARBA" id="ARBA00022989"/>
    </source>
</evidence>
<comment type="subcellular location">
    <subcellularLocation>
        <location evidence="1">Cell membrane</location>
        <topology evidence="1">Multi-pass membrane protein</topology>
    </subcellularLocation>
</comment>
<protein>
    <submittedName>
        <fullName evidence="8">Uncharacterized protein</fullName>
    </submittedName>
</protein>
<organism evidence="8 9">
    <name type="scientific">Listeria fleischmannii 1991</name>
    <dbReference type="NCBI Taxonomy" id="1430899"/>
    <lineage>
        <taxon>Bacteria</taxon>
        <taxon>Bacillati</taxon>
        <taxon>Bacillota</taxon>
        <taxon>Bacilli</taxon>
        <taxon>Bacillales</taxon>
        <taxon>Listeriaceae</taxon>
        <taxon>Listeria</taxon>
    </lineage>
</organism>
<dbReference type="InterPro" id="IPR007383">
    <property type="entry name" value="DUF445"/>
</dbReference>
<evidence type="ECO:0000256" key="6">
    <source>
        <dbReference type="ARBA" id="ARBA00023136"/>
    </source>
</evidence>
<dbReference type="AlphaFoldDB" id="A0A0J8G6Y1"/>
<keyword evidence="9" id="KW-1185">Reference proteome</keyword>
<dbReference type="PATRIC" id="fig|1430899.3.peg.2265"/>
<evidence type="ECO:0000256" key="2">
    <source>
        <dbReference type="ARBA" id="ARBA00008053"/>
    </source>
</evidence>
<dbReference type="EMBL" id="AZHO01000030">
    <property type="protein sequence ID" value="KMT58390.1"/>
    <property type="molecule type" value="Genomic_DNA"/>
</dbReference>
<dbReference type="RefSeq" id="WP_007474561.1">
    <property type="nucleotide sequence ID" value="NZ_KQ130619.1"/>
</dbReference>
<evidence type="ECO:0000256" key="7">
    <source>
        <dbReference type="SAM" id="Phobius"/>
    </source>
</evidence>
<proteinExistence type="inferred from homology"/>
<keyword evidence="4 7" id="KW-0812">Transmembrane</keyword>
<sequence length="377" mass="43261">MQILVSIILMALIGGFIGAMTNFIAIRMLFRPFEAKYIGKWRVPFTPGLIPKRRDELAKKIGEVIVEHLLTGDMIKRKLEDAALQKEVTLTIQQLFEEKMSLQTTPDELAELAGFKGGKERLIQWVADKIEQELTRFLEEKKEVELQQFVPTALKESIRKHLPSMTEMGIERVKTYVLSDAGKAQIHIMLDKFFTEHGKMGSFAKMMLNIESLTEKAQQELAKMLTQPETEQMILHLCETELDHVFTKKLQEVLALDKKKQLVEQIRRESITFLQSEKWLNKPIQENLKKYETQIVANIIPYATLRLLEFIASHSADIMKRLDISSLIEKQIETFSLEEVEAIVIDISGRELKMITYLGGVLGSFIGIIQGVLAIWM</sequence>
<dbReference type="GO" id="GO:0005886">
    <property type="term" value="C:plasma membrane"/>
    <property type="evidence" value="ECO:0007669"/>
    <property type="project" value="UniProtKB-SubCell"/>
</dbReference>
<keyword evidence="5 7" id="KW-1133">Transmembrane helix</keyword>
<feature type="transmembrane region" description="Helical" evidence="7">
    <location>
        <begin position="355"/>
        <end position="376"/>
    </location>
</feature>
<keyword evidence="3" id="KW-1003">Cell membrane</keyword>
<feature type="transmembrane region" description="Helical" evidence="7">
    <location>
        <begin position="6"/>
        <end position="30"/>
    </location>
</feature>
<evidence type="ECO:0000256" key="3">
    <source>
        <dbReference type="ARBA" id="ARBA00022475"/>
    </source>
</evidence>
<dbReference type="Proteomes" id="UP000052258">
    <property type="component" value="Unassembled WGS sequence"/>
</dbReference>
<evidence type="ECO:0000313" key="9">
    <source>
        <dbReference type="Proteomes" id="UP000052258"/>
    </source>
</evidence>
<accession>A0A0J8G6Y1</accession>
<comment type="similarity">
    <text evidence="2">Belongs to the UPF0754 family.</text>
</comment>
<dbReference type="Pfam" id="PF04286">
    <property type="entry name" value="DUF445"/>
    <property type="match status" value="1"/>
</dbReference>
<dbReference type="PANTHER" id="PTHR35791">
    <property type="entry name" value="UPF0754 MEMBRANE PROTEIN YHEB"/>
    <property type="match status" value="1"/>
</dbReference>
<reference evidence="8 9" key="1">
    <citation type="journal article" date="2015" name="Genome Biol. Evol.">
        <title>Comparative Genomics of Listeria Sensu Lato: Genus-Wide Differences in Evolutionary Dynamics and the Progressive Gain of Complex, Potentially Pathogenicity-Related Traits through Lateral Gene Transfer.</title>
        <authorList>
            <person name="Chiara M."/>
            <person name="Caruso M."/>
            <person name="D'Erchia A.M."/>
            <person name="Manzari C."/>
            <person name="Fraccalvieri R."/>
            <person name="Goffredo E."/>
            <person name="Latorre L."/>
            <person name="Miccolupo A."/>
            <person name="Padalino I."/>
            <person name="Santagada G."/>
            <person name="Chiocco D."/>
            <person name="Pesole G."/>
            <person name="Horner D.S."/>
            <person name="Parisi A."/>
        </authorList>
    </citation>
    <scope>NUCLEOTIDE SEQUENCE [LARGE SCALE GENOMIC DNA]</scope>
    <source>
        <strain evidence="8 9">1991</strain>
    </source>
</reference>
<dbReference type="PIRSF" id="PIRSF032178">
    <property type="entry name" value="UCP032178"/>
    <property type="match status" value="1"/>
</dbReference>
<evidence type="ECO:0000256" key="1">
    <source>
        <dbReference type="ARBA" id="ARBA00004651"/>
    </source>
</evidence>
<evidence type="ECO:0000256" key="4">
    <source>
        <dbReference type="ARBA" id="ARBA00022692"/>
    </source>
</evidence>
<dbReference type="InterPro" id="IPR016991">
    <property type="entry name" value="UCP032178"/>
</dbReference>
<evidence type="ECO:0000313" key="8">
    <source>
        <dbReference type="EMBL" id="KMT58390.1"/>
    </source>
</evidence>
<gene>
    <name evidence="8" type="ORF">X560_2216</name>
</gene>
<dbReference type="PANTHER" id="PTHR35791:SF1">
    <property type="entry name" value="UPF0754 MEMBRANE PROTEIN YHEB"/>
    <property type="match status" value="1"/>
</dbReference>